<dbReference type="GeneID" id="111131045"/>
<evidence type="ECO:0000256" key="5">
    <source>
        <dbReference type="ARBA" id="ARBA00093776"/>
    </source>
</evidence>
<protein>
    <submittedName>
        <fullName evidence="8">Transmembrane protein 179B-like</fullName>
    </submittedName>
</protein>
<dbReference type="KEGG" id="cvn:111131045"/>
<keyword evidence="3 6" id="KW-1133">Transmembrane helix</keyword>
<accession>A0A8B8E0L9</accession>
<evidence type="ECO:0000256" key="1">
    <source>
        <dbReference type="ARBA" id="ARBA00004141"/>
    </source>
</evidence>
<evidence type="ECO:0000256" key="6">
    <source>
        <dbReference type="SAM" id="Phobius"/>
    </source>
</evidence>
<dbReference type="RefSeq" id="XP_022334082.1">
    <property type="nucleotide sequence ID" value="XM_022478374.1"/>
</dbReference>
<feature type="transmembrane region" description="Helical" evidence="6">
    <location>
        <begin position="71"/>
        <end position="98"/>
    </location>
</feature>
<dbReference type="Pfam" id="PF26158">
    <property type="entry name" value="Claudin_TMEM179-179B"/>
    <property type="match status" value="1"/>
</dbReference>
<keyword evidence="2 6" id="KW-0812">Transmembrane</keyword>
<organism evidence="7 8">
    <name type="scientific">Crassostrea virginica</name>
    <name type="common">Eastern oyster</name>
    <dbReference type="NCBI Taxonomy" id="6565"/>
    <lineage>
        <taxon>Eukaryota</taxon>
        <taxon>Metazoa</taxon>
        <taxon>Spiralia</taxon>
        <taxon>Lophotrochozoa</taxon>
        <taxon>Mollusca</taxon>
        <taxon>Bivalvia</taxon>
        <taxon>Autobranchia</taxon>
        <taxon>Pteriomorphia</taxon>
        <taxon>Ostreida</taxon>
        <taxon>Ostreoidea</taxon>
        <taxon>Ostreidae</taxon>
        <taxon>Crassostrea</taxon>
    </lineage>
</organism>
<proteinExistence type="inferred from homology"/>
<evidence type="ECO:0000256" key="4">
    <source>
        <dbReference type="ARBA" id="ARBA00023136"/>
    </source>
</evidence>
<feature type="transmembrane region" description="Helical" evidence="6">
    <location>
        <begin position="147"/>
        <end position="168"/>
    </location>
</feature>
<comment type="similarity">
    <text evidence="5">Belongs to the TMEM179 family.</text>
</comment>
<dbReference type="AlphaFoldDB" id="A0A8B8E0L9"/>
<evidence type="ECO:0000313" key="8">
    <source>
        <dbReference type="RefSeq" id="XP_022334082.1"/>
    </source>
</evidence>
<dbReference type="PANTHER" id="PTHR31872:SF7">
    <property type="entry name" value="TRANSMEMBRANE PROTEIN 179B-LIKE"/>
    <property type="match status" value="1"/>
</dbReference>
<dbReference type="InterPro" id="IPR059010">
    <property type="entry name" value="TMEM179-179B"/>
</dbReference>
<comment type="subcellular location">
    <subcellularLocation>
        <location evidence="1">Membrane</location>
        <topology evidence="1">Multi-pass membrane protein</topology>
    </subcellularLocation>
</comment>
<gene>
    <name evidence="8" type="primary">LOC111131045</name>
</gene>
<dbReference type="OrthoDB" id="6060335at2759"/>
<evidence type="ECO:0000256" key="2">
    <source>
        <dbReference type="ARBA" id="ARBA00022692"/>
    </source>
</evidence>
<evidence type="ECO:0000256" key="3">
    <source>
        <dbReference type="ARBA" id="ARBA00022989"/>
    </source>
</evidence>
<keyword evidence="4 6" id="KW-0472">Membrane</keyword>
<sequence>MEANDECLLYSTITFSDSSTRFRIHHGQQANCNFPIYASVFVCIFYSLGMGIYNSYTIYKSQRDPSVVSQMLVLPFILINSLGSLLMFICSCIISVGFKELCDGLTGKQSWFSRCSDAERAIIYEGNSNKQIGSLKHFYTRINVSQAASWICTLWWILLVVSGIIRFVRDRRLQRNTRQNSLQWI</sequence>
<feature type="transmembrane region" description="Helical" evidence="6">
    <location>
        <begin position="36"/>
        <end position="59"/>
    </location>
</feature>
<dbReference type="PANTHER" id="PTHR31872">
    <property type="entry name" value="TRANSMEMBRANE PROTEIN 179"/>
    <property type="match status" value="1"/>
</dbReference>
<keyword evidence="7" id="KW-1185">Reference proteome</keyword>
<evidence type="ECO:0000313" key="7">
    <source>
        <dbReference type="Proteomes" id="UP000694844"/>
    </source>
</evidence>
<dbReference type="Proteomes" id="UP000694844">
    <property type="component" value="Chromosome 4"/>
</dbReference>
<name>A0A8B8E0L9_CRAVI</name>
<dbReference type="InterPro" id="IPR029673">
    <property type="entry name" value="TMEM179"/>
</dbReference>
<reference evidence="8" key="1">
    <citation type="submission" date="2025-08" db="UniProtKB">
        <authorList>
            <consortium name="RefSeq"/>
        </authorList>
    </citation>
    <scope>IDENTIFICATION</scope>
    <source>
        <tissue evidence="8">Whole sample</tissue>
    </source>
</reference>